<comment type="caution">
    <text evidence="1">The sequence shown here is derived from an EMBL/GenBank/DDBJ whole genome shotgun (WGS) entry which is preliminary data.</text>
</comment>
<dbReference type="Proteomes" id="UP001148838">
    <property type="component" value="Unassembled WGS sequence"/>
</dbReference>
<evidence type="ECO:0000313" key="1">
    <source>
        <dbReference type="EMBL" id="KAJ4435557.1"/>
    </source>
</evidence>
<reference evidence="1 2" key="1">
    <citation type="journal article" date="2022" name="Allergy">
        <title>Genome assembly and annotation of Periplaneta americana reveal a comprehensive cockroach allergen profile.</title>
        <authorList>
            <person name="Wang L."/>
            <person name="Xiong Q."/>
            <person name="Saelim N."/>
            <person name="Wang L."/>
            <person name="Nong W."/>
            <person name="Wan A.T."/>
            <person name="Shi M."/>
            <person name="Liu X."/>
            <person name="Cao Q."/>
            <person name="Hui J.H.L."/>
            <person name="Sookrung N."/>
            <person name="Leung T.F."/>
            <person name="Tungtrongchitr A."/>
            <person name="Tsui S.K.W."/>
        </authorList>
    </citation>
    <scope>NUCLEOTIDE SEQUENCE [LARGE SCALE GENOMIC DNA]</scope>
    <source>
        <strain evidence="1">PWHHKU_190912</strain>
    </source>
</reference>
<evidence type="ECO:0000313" key="2">
    <source>
        <dbReference type="Proteomes" id="UP001148838"/>
    </source>
</evidence>
<gene>
    <name evidence="1" type="ORF">ANN_18173</name>
</gene>
<name>A0ABQ8SPD7_PERAM</name>
<organism evidence="1 2">
    <name type="scientific">Periplaneta americana</name>
    <name type="common">American cockroach</name>
    <name type="synonym">Blatta americana</name>
    <dbReference type="NCBI Taxonomy" id="6978"/>
    <lineage>
        <taxon>Eukaryota</taxon>
        <taxon>Metazoa</taxon>
        <taxon>Ecdysozoa</taxon>
        <taxon>Arthropoda</taxon>
        <taxon>Hexapoda</taxon>
        <taxon>Insecta</taxon>
        <taxon>Pterygota</taxon>
        <taxon>Neoptera</taxon>
        <taxon>Polyneoptera</taxon>
        <taxon>Dictyoptera</taxon>
        <taxon>Blattodea</taxon>
        <taxon>Blattoidea</taxon>
        <taxon>Blattidae</taxon>
        <taxon>Blattinae</taxon>
        <taxon>Periplaneta</taxon>
    </lineage>
</organism>
<protein>
    <submittedName>
        <fullName evidence="1">Uncharacterized protein</fullName>
    </submittedName>
</protein>
<sequence length="74" mass="8225">MAGLCEGGNEPSGSLKASKLTKGTWQTWFQDPPTDGICLRELLISKRSRRGFNWQTAADRGSVAPSDRWRLDES</sequence>
<dbReference type="EMBL" id="JAJSOF020000023">
    <property type="protein sequence ID" value="KAJ4435557.1"/>
    <property type="molecule type" value="Genomic_DNA"/>
</dbReference>
<accession>A0ABQ8SPD7</accession>
<proteinExistence type="predicted"/>
<keyword evidence="2" id="KW-1185">Reference proteome</keyword>